<dbReference type="EMBL" id="GBRH01160005">
    <property type="protein sequence ID" value="JAE37891.1"/>
    <property type="molecule type" value="Transcribed_RNA"/>
</dbReference>
<name>A0A0A9HSL7_ARUDO</name>
<reference evidence="2" key="2">
    <citation type="journal article" date="2015" name="Data Brief">
        <title>Shoot transcriptome of the giant reed, Arundo donax.</title>
        <authorList>
            <person name="Barrero R.A."/>
            <person name="Guerrero F.D."/>
            <person name="Moolhuijzen P."/>
            <person name="Goolsby J.A."/>
            <person name="Tidwell J."/>
            <person name="Bellgard S.E."/>
            <person name="Bellgard M.I."/>
        </authorList>
    </citation>
    <scope>NUCLEOTIDE SEQUENCE</scope>
    <source>
        <tissue evidence="2">Shoot tissue taken approximately 20 cm above the soil surface</tissue>
    </source>
</reference>
<dbReference type="AlphaFoldDB" id="A0A0A9HSL7"/>
<feature type="region of interest" description="Disordered" evidence="1">
    <location>
        <begin position="1"/>
        <end position="64"/>
    </location>
</feature>
<evidence type="ECO:0000313" key="2">
    <source>
        <dbReference type="EMBL" id="JAE37891.1"/>
    </source>
</evidence>
<feature type="compositionally biased region" description="Polar residues" evidence="1">
    <location>
        <begin position="1"/>
        <end position="21"/>
    </location>
</feature>
<protein>
    <submittedName>
        <fullName evidence="2">Uncharacterized protein</fullName>
    </submittedName>
</protein>
<organism evidence="2">
    <name type="scientific">Arundo donax</name>
    <name type="common">Giant reed</name>
    <name type="synonym">Donax arundinaceus</name>
    <dbReference type="NCBI Taxonomy" id="35708"/>
    <lineage>
        <taxon>Eukaryota</taxon>
        <taxon>Viridiplantae</taxon>
        <taxon>Streptophyta</taxon>
        <taxon>Embryophyta</taxon>
        <taxon>Tracheophyta</taxon>
        <taxon>Spermatophyta</taxon>
        <taxon>Magnoliopsida</taxon>
        <taxon>Liliopsida</taxon>
        <taxon>Poales</taxon>
        <taxon>Poaceae</taxon>
        <taxon>PACMAD clade</taxon>
        <taxon>Arundinoideae</taxon>
        <taxon>Arundineae</taxon>
        <taxon>Arundo</taxon>
    </lineage>
</organism>
<proteinExistence type="predicted"/>
<accession>A0A0A9HSL7</accession>
<sequence length="64" mass="7061">MHPQISVPQQLKNKLSNQETSQIHRKSARVAKNDRKTSSAGSGAPLTLTPQGRNRAQIREAGER</sequence>
<evidence type="ECO:0000256" key="1">
    <source>
        <dbReference type="SAM" id="MobiDB-lite"/>
    </source>
</evidence>
<reference evidence="2" key="1">
    <citation type="submission" date="2014-09" db="EMBL/GenBank/DDBJ databases">
        <authorList>
            <person name="Magalhaes I.L.F."/>
            <person name="Oliveira U."/>
            <person name="Santos F.R."/>
            <person name="Vidigal T.H.D.A."/>
            <person name="Brescovit A.D."/>
            <person name="Santos A.J."/>
        </authorList>
    </citation>
    <scope>NUCLEOTIDE SEQUENCE</scope>
    <source>
        <tissue evidence="2">Shoot tissue taken approximately 20 cm above the soil surface</tissue>
    </source>
</reference>